<sequence>MAKKLKIMENEKNPLDDLKNDEITETRREIWRAKLKKVENLEMSTA</sequence>
<name>A0A0V0YWR7_TRIBR</name>
<organism evidence="1 2">
    <name type="scientific">Trichinella britovi</name>
    <name type="common">Parasitic roundworm</name>
    <dbReference type="NCBI Taxonomy" id="45882"/>
    <lineage>
        <taxon>Eukaryota</taxon>
        <taxon>Metazoa</taxon>
        <taxon>Ecdysozoa</taxon>
        <taxon>Nematoda</taxon>
        <taxon>Enoplea</taxon>
        <taxon>Dorylaimia</taxon>
        <taxon>Trichinellida</taxon>
        <taxon>Trichinellidae</taxon>
        <taxon>Trichinella</taxon>
    </lineage>
</organism>
<keyword evidence="2" id="KW-1185">Reference proteome</keyword>
<dbReference type="EMBL" id="JYDI01005546">
    <property type="protein sequence ID" value="KRY04589.1"/>
    <property type="molecule type" value="Genomic_DNA"/>
</dbReference>
<proteinExistence type="predicted"/>
<evidence type="ECO:0000313" key="2">
    <source>
        <dbReference type="Proteomes" id="UP000054653"/>
    </source>
</evidence>
<accession>A0A0V0YWR7</accession>
<protein>
    <submittedName>
        <fullName evidence="1">Uncharacterized protein</fullName>
    </submittedName>
</protein>
<reference evidence="1 2" key="1">
    <citation type="submission" date="2015-01" db="EMBL/GenBank/DDBJ databases">
        <title>Evolution of Trichinella species and genotypes.</title>
        <authorList>
            <person name="Korhonen P.K."/>
            <person name="Edoardo P."/>
            <person name="Giuseppe L.R."/>
            <person name="Gasser R.B."/>
        </authorList>
    </citation>
    <scope>NUCLEOTIDE SEQUENCE [LARGE SCALE GENOMIC DNA]</scope>
    <source>
        <strain evidence="1">ISS120</strain>
    </source>
</reference>
<evidence type="ECO:0000313" key="1">
    <source>
        <dbReference type="EMBL" id="KRY04589.1"/>
    </source>
</evidence>
<dbReference type="AlphaFoldDB" id="A0A0V0YWR7"/>
<dbReference type="Proteomes" id="UP000054653">
    <property type="component" value="Unassembled WGS sequence"/>
</dbReference>
<comment type="caution">
    <text evidence="1">The sequence shown here is derived from an EMBL/GenBank/DDBJ whole genome shotgun (WGS) entry which is preliminary data.</text>
</comment>
<gene>
    <name evidence="1" type="ORF">T03_7997</name>
</gene>
<dbReference type="OrthoDB" id="5924690at2759"/>